<evidence type="ECO:0000256" key="4">
    <source>
        <dbReference type="ARBA" id="ARBA00022723"/>
    </source>
</evidence>
<protein>
    <submittedName>
        <fullName evidence="9">Type II toxin-antitoxin system VapC family toxin</fullName>
    </submittedName>
</protein>
<dbReference type="SUPFAM" id="SSF88723">
    <property type="entry name" value="PIN domain-like"/>
    <property type="match status" value="1"/>
</dbReference>
<comment type="similarity">
    <text evidence="7">Belongs to the PINc/VapC protein family.</text>
</comment>
<feature type="domain" description="PIN" evidence="8">
    <location>
        <begin position="14"/>
        <end position="148"/>
    </location>
</feature>
<keyword evidence="10" id="KW-1185">Reference proteome</keyword>
<comment type="caution">
    <text evidence="9">The sequence shown here is derived from an EMBL/GenBank/DDBJ whole genome shotgun (WGS) entry which is preliminary data.</text>
</comment>
<keyword evidence="5" id="KW-0378">Hydrolase</keyword>
<dbReference type="Gene3D" id="3.40.50.1010">
    <property type="entry name" value="5'-nuclease"/>
    <property type="match status" value="1"/>
</dbReference>
<reference evidence="9 10" key="1">
    <citation type="submission" date="2020-10" db="EMBL/GenBank/DDBJ databases">
        <authorList>
            <person name="Castelo-Branco R."/>
            <person name="Eusebio N."/>
            <person name="Adriana R."/>
            <person name="Vieira A."/>
            <person name="Brugerolle De Fraissinette N."/>
            <person name="Rezende De Castro R."/>
            <person name="Schneider M.P."/>
            <person name="Vasconcelos V."/>
            <person name="Leao P.N."/>
        </authorList>
    </citation>
    <scope>NUCLEOTIDE SEQUENCE [LARGE SCALE GENOMIC DNA]</scope>
    <source>
        <strain evidence="9 10">LEGE 06226</strain>
    </source>
</reference>
<organism evidence="9 10">
    <name type="scientific">Planktothrix mougeotii LEGE 06226</name>
    <dbReference type="NCBI Taxonomy" id="1828728"/>
    <lineage>
        <taxon>Bacteria</taxon>
        <taxon>Bacillati</taxon>
        <taxon>Cyanobacteriota</taxon>
        <taxon>Cyanophyceae</taxon>
        <taxon>Oscillatoriophycideae</taxon>
        <taxon>Oscillatoriales</taxon>
        <taxon>Microcoleaceae</taxon>
        <taxon>Planktothrix</taxon>
    </lineage>
</organism>
<evidence type="ECO:0000256" key="6">
    <source>
        <dbReference type="ARBA" id="ARBA00022842"/>
    </source>
</evidence>
<keyword evidence="6" id="KW-0460">Magnesium</keyword>
<proteinExistence type="inferred from homology"/>
<dbReference type="InterPro" id="IPR002716">
    <property type="entry name" value="PIN_dom"/>
</dbReference>
<evidence type="ECO:0000313" key="10">
    <source>
        <dbReference type="Proteomes" id="UP000640725"/>
    </source>
</evidence>
<keyword evidence="4" id="KW-0479">Metal-binding</keyword>
<gene>
    <name evidence="9" type="ORF">IQ236_20555</name>
</gene>
<dbReference type="InterPro" id="IPR050556">
    <property type="entry name" value="Type_II_TA_system_RNase"/>
</dbReference>
<evidence type="ECO:0000256" key="1">
    <source>
        <dbReference type="ARBA" id="ARBA00001946"/>
    </source>
</evidence>
<accession>A0ABR9UGI9</accession>
<dbReference type="PANTHER" id="PTHR33653:SF1">
    <property type="entry name" value="RIBONUCLEASE VAPC2"/>
    <property type="match status" value="1"/>
</dbReference>
<sequence>MRLVQKRSFKPMSYLLDTNHCSYIINGNSQVIDALNAHGNDIIGISIITYAELLYMTDKSQKAVQNRIVVESFLNQIDLYLIDEETAIIYSRIKASVFNQFAPKDKNKRRHTSMSNLGFTDHDLWIVATAIQHGLTLVSTDNDFKRINQVESFSWESWV</sequence>
<evidence type="ECO:0000313" key="9">
    <source>
        <dbReference type="EMBL" id="MBE9145587.1"/>
    </source>
</evidence>
<keyword evidence="2" id="KW-1277">Toxin-antitoxin system</keyword>
<evidence type="ECO:0000256" key="7">
    <source>
        <dbReference type="ARBA" id="ARBA00038093"/>
    </source>
</evidence>
<dbReference type="Proteomes" id="UP000640725">
    <property type="component" value="Unassembled WGS sequence"/>
</dbReference>
<evidence type="ECO:0000256" key="5">
    <source>
        <dbReference type="ARBA" id="ARBA00022801"/>
    </source>
</evidence>
<dbReference type="EMBL" id="JADEWU010000062">
    <property type="protein sequence ID" value="MBE9145587.1"/>
    <property type="molecule type" value="Genomic_DNA"/>
</dbReference>
<dbReference type="PANTHER" id="PTHR33653">
    <property type="entry name" value="RIBONUCLEASE VAPC2"/>
    <property type="match status" value="1"/>
</dbReference>
<comment type="cofactor">
    <cofactor evidence="1">
        <name>Mg(2+)</name>
        <dbReference type="ChEBI" id="CHEBI:18420"/>
    </cofactor>
</comment>
<dbReference type="InterPro" id="IPR029060">
    <property type="entry name" value="PIN-like_dom_sf"/>
</dbReference>
<keyword evidence="3" id="KW-0540">Nuclease</keyword>
<dbReference type="CDD" id="cd09881">
    <property type="entry name" value="PIN_VapC4-5_FitB-like"/>
    <property type="match status" value="1"/>
</dbReference>
<evidence type="ECO:0000259" key="8">
    <source>
        <dbReference type="Pfam" id="PF01850"/>
    </source>
</evidence>
<name>A0ABR9UGI9_9CYAN</name>
<evidence type="ECO:0000256" key="3">
    <source>
        <dbReference type="ARBA" id="ARBA00022722"/>
    </source>
</evidence>
<dbReference type="Pfam" id="PF01850">
    <property type="entry name" value="PIN"/>
    <property type="match status" value="1"/>
</dbReference>
<evidence type="ECO:0000256" key="2">
    <source>
        <dbReference type="ARBA" id="ARBA00022649"/>
    </source>
</evidence>